<evidence type="ECO:0008006" key="4">
    <source>
        <dbReference type="Google" id="ProtNLM"/>
    </source>
</evidence>
<keyword evidence="1" id="KW-0732">Signal</keyword>
<protein>
    <recommendedName>
        <fullName evidence="4">DUF4352 domain-containing protein</fullName>
    </recommendedName>
</protein>
<comment type="caution">
    <text evidence="2">The sequence shown here is derived from an EMBL/GenBank/DDBJ whole genome shotgun (WGS) entry which is preliminary data.</text>
</comment>
<gene>
    <name evidence="2" type="ORF">DY023_01220</name>
</gene>
<evidence type="ECO:0000313" key="3">
    <source>
        <dbReference type="Proteomes" id="UP000262172"/>
    </source>
</evidence>
<dbReference type="AlphaFoldDB" id="A0A371NZ52"/>
<dbReference type="InterPro" id="IPR029050">
    <property type="entry name" value="Immunoprotect_excell_Ig-like"/>
</dbReference>
<proteinExistence type="predicted"/>
<accession>A0A371NZ52</accession>
<evidence type="ECO:0000313" key="2">
    <source>
        <dbReference type="EMBL" id="REJ08381.1"/>
    </source>
</evidence>
<dbReference type="EMBL" id="QUAB01000011">
    <property type="protein sequence ID" value="REJ08381.1"/>
    <property type="molecule type" value="Genomic_DNA"/>
</dbReference>
<sequence>MVVAAWFLLQLQKPEDAVYDSFVSTASVGEQAVSRNLAATVTDVRAGRSVSDGIRWTAEGTWLVVDVDAATVQTEFASLLKGELRIGDRTYKATERGSTAQNMSLITGVPRHGSLAFELPEDAVRGEATVVLSWQDDHTADGVIEVAVDLDDVAMQNEVTLDEIGWSR</sequence>
<organism evidence="2 3">
    <name type="scientific">Microbacterium bovistercoris</name>
    <dbReference type="NCBI Taxonomy" id="2293570"/>
    <lineage>
        <taxon>Bacteria</taxon>
        <taxon>Bacillati</taxon>
        <taxon>Actinomycetota</taxon>
        <taxon>Actinomycetes</taxon>
        <taxon>Micrococcales</taxon>
        <taxon>Microbacteriaceae</taxon>
        <taxon>Microbacterium</taxon>
    </lineage>
</organism>
<dbReference type="Proteomes" id="UP000262172">
    <property type="component" value="Unassembled WGS sequence"/>
</dbReference>
<reference evidence="2 3" key="1">
    <citation type="submission" date="2018-08" db="EMBL/GenBank/DDBJ databases">
        <title>Isolation, diversity and antifungal activity of Actinobacteria from cow dung.</title>
        <authorList>
            <person name="Ling L."/>
        </authorList>
    </citation>
    <scope>NUCLEOTIDE SEQUENCE [LARGE SCALE GENOMIC DNA]</scope>
    <source>
        <strain evidence="2 3">NEAU-LLE</strain>
    </source>
</reference>
<dbReference type="Gene3D" id="2.60.40.1240">
    <property type="match status" value="1"/>
</dbReference>
<name>A0A371NZ52_9MICO</name>
<evidence type="ECO:0000256" key="1">
    <source>
        <dbReference type="ARBA" id="ARBA00022729"/>
    </source>
</evidence>
<keyword evidence="3" id="KW-1185">Reference proteome</keyword>